<evidence type="ECO:0000313" key="2">
    <source>
        <dbReference type="Proteomes" id="UP000007263"/>
    </source>
</evidence>
<proteinExistence type="predicted"/>
<dbReference type="RefSeq" id="YP_007003141.1">
    <property type="nucleotide sequence ID" value="NC_019485.1"/>
</dbReference>
<dbReference type="Proteomes" id="UP000007263">
    <property type="component" value="Segment"/>
</dbReference>
<protein>
    <submittedName>
        <fullName evidence="1">Uncharacterized protein</fullName>
    </submittedName>
</protein>
<gene>
    <name evidence="1" type="ORF">EcP1_gp18</name>
</gene>
<sequence>MTIHKCWAFTENAQQKSKENSEEYSKIKHLRSKEHMEFTTSPQYAHTTFRGKLISEEAKKLTSDEILLIMDSGNLCFGGECRKGNDGTFAGSYNTD</sequence>
<reference evidence="1 2" key="1">
    <citation type="submission" date="2010-11" db="EMBL/GenBank/DDBJ databases">
        <title>Complete nucleotide sequence of the bacteriophage EcP1, a new member of the N4-like viruses.</title>
        <authorList>
            <person name="Zhu J."/>
            <person name="Rao X."/>
            <person name="Tan Y."/>
            <person name="Hu Z."/>
            <person name="Xiong K."/>
            <person name="Chen Z."/>
            <person name="Li S."/>
            <person name="Yang J."/>
            <person name="Jin X."/>
            <person name="Chen Y."/>
            <person name="Hu F."/>
        </authorList>
    </citation>
    <scope>NUCLEOTIDE SEQUENCE [LARGE SCALE GENOMIC DNA]</scope>
</reference>
<evidence type="ECO:0000313" key="1">
    <source>
        <dbReference type="EMBL" id="ADU79169.1"/>
    </source>
</evidence>
<dbReference type="EMBL" id="HQ641380">
    <property type="protein sequence ID" value="ADU79169.1"/>
    <property type="molecule type" value="Genomic_DNA"/>
</dbReference>
<dbReference type="GeneID" id="14006797"/>
<accession>E9NIE3</accession>
<dbReference type="KEGG" id="vg:14006797"/>
<keyword evidence="2" id="KW-1185">Reference proteome</keyword>
<name>E9NIE3_9CAUD</name>
<organism evidence="1 2">
    <name type="scientific">Enterobacter phage EcP1</name>
    <dbReference type="NCBI Taxonomy" id="942016"/>
    <lineage>
        <taxon>Viruses</taxon>
        <taxon>Duplodnaviria</taxon>
        <taxon>Heunggongvirae</taxon>
        <taxon>Uroviricota</taxon>
        <taxon>Caudoviricetes</taxon>
        <taxon>Schitoviridae</taxon>
        <taxon>Eceepunavirus</taxon>
        <taxon>Eceepunavirus EcP1</taxon>
    </lineage>
</organism>